<dbReference type="Proteomes" id="UP000677228">
    <property type="component" value="Unassembled WGS sequence"/>
</dbReference>
<accession>A0A8S2FC52</accession>
<dbReference type="InterPro" id="IPR027417">
    <property type="entry name" value="P-loop_NTPase"/>
</dbReference>
<dbReference type="InterPro" id="IPR006703">
    <property type="entry name" value="G_AIG1"/>
</dbReference>
<proteinExistence type="inferred from homology"/>
<evidence type="ECO:0000313" key="6">
    <source>
        <dbReference type="Proteomes" id="UP000677228"/>
    </source>
</evidence>
<protein>
    <recommendedName>
        <fullName evidence="3">AIG1-type G domain-containing protein</fullName>
    </recommendedName>
</protein>
<dbReference type="Proteomes" id="UP000682733">
    <property type="component" value="Unassembled WGS sequence"/>
</dbReference>
<evidence type="ECO:0000256" key="1">
    <source>
        <dbReference type="ARBA" id="ARBA00008535"/>
    </source>
</evidence>
<dbReference type="GO" id="GO:0005525">
    <property type="term" value="F:GTP binding"/>
    <property type="evidence" value="ECO:0007669"/>
    <property type="project" value="InterPro"/>
</dbReference>
<sequence length="370" mass="42647">MTDGVDIFGIDTAGDIDEITSNLKATDNEYNRYQFAECIDRNVMLIGRTRTGKSTIANIIENIFYVSTQQELYSQTKKAEYHKVLSASGTTQYYFNIIDTPGLFDISVAEQDKLTNDHIALIISDCLKHDVTNIHLFAFTFNLIGGINEKDIKSMIFVKEKYPQLRNYMALIITNCEHLTANEKTKLVNDFFCHPEVSSHNFVEFFSQATLLHLKSPEYPEVLLKRVDTFLNAKHHQSAVDTISFKESVTCYARYKEYLKELPYINFKLMKYNDSTLYNYETNLENNTKTNDSCISFKFQSFKNEYHIDLIAAILSYKHNNNSQDGAITIRISLCCLRQFVSVYLSRISYSSPTIYLTENLSVRHFVSAI</sequence>
<gene>
    <name evidence="4" type="ORF">OVA965_LOCUS33675</name>
    <name evidence="5" type="ORF">TMI583_LOCUS34564</name>
</gene>
<evidence type="ECO:0000256" key="2">
    <source>
        <dbReference type="ARBA" id="ARBA00022741"/>
    </source>
</evidence>
<comment type="caution">
    <text evidence="4">The sequence shown here is derived from an EMBL/GenBank/DDBJ whole genome shotgun (WGS) entry which is preliminary data.</text>
</comment>
<evidence type="ECO:0000313" key="4">
    <source>
        <dbReference type="EMBL" id="CAF1420549.1"/>
    </source>
</evidence>
<keyword evidence="2" id="KW-0547">Nucleotide-binding</keyword>
<evidence type="ECO:0000313" key="5">
    <source>
        <dbReference type="EMBL" id="CAF4221279.1"/>
    </source>
</evidence>
<dbReference type="EMBL" id="CAJOBA010049215">
    <property type="protein sequence ID" value="CAF4221279.1"/>
    <property type="molecule type" value="Genomic_DNA"/>
</dbReference>
<dbReference type="Pfam" id="PF04548">
    <property type="entry name" value="AIG1"/>
    <property type="match status" value="1"/>
</dbReference>
<dbReference type="AlphaFoldDB" id="A0A8S2FC52"/>
<dbReference type="SUPFAM" id="SSF52540">
    <property type="entry name" value="P-loop containing nucleoside triphosphate hydrolases"/>
    <property type="match status" value="1"/>
</dbReference>
<comment type="similarity">
    <text evidence="1">Belongs to the TRAFAC class TrmE-Era-EngA-EngB-Septin-like GTPase superfamily. AIG1/Toc34/Toc159-like paraseptin GTPase family. IAN subfamily.</text>
</comment>
<name>A0A8S2FC52_9BILA</name>
<evidence type="ECO:0000259" key="3">
    <source>
        <dbReference type="Pfam" id="PF04548"/>
    </source>
</evidence>
<reference evidence="4" key="1">
    <citation type="submission" date="2021-02" db="EMBL/GenBank/DDBJ databases">
        <authorList>
            <person name="Nowell W R."/>
        </authorList>
    </citation>
    <scope>NUCLEOTIDE SEQUENCE</scope>
</reference>
<dbReference type="EMBL" id="CAJNOK010027462">
    <property type="protein sequence ID" value="CAF1420549.1"/>
    <property type="molecule type" value="Genomic_DNA"/>
</dbReference>
<dbReference type="Gene3D" id="3.40.50.300">
    <property type="entry name" value="P-loop containing nucleotide triphosphate hydrolases"/>
    <property type="match status" value="1"/>
</dbReference>
<feature type="domain" description="AIG1-type G" evidence="3">
    <location>
        <begin position="42"/>
        <end position="192"/>
    </location>
</feature>
<organism evidence="4 6">
    <name type="scientific">Didymodactylos carnosus</name>
    <dbReference type="NCBI Taxonomy" id="1234261"/>
    <lineage>
        <taxon>Eukaryota</taxon>
        <taxon>Metazoa</taxon>
        <taxon>Spiralia</taxon>
        <taxon>Gnathifera</taxon>
        <taxon>Rotifera</taxon>
        <taxon>Eurotatoria</taxon>
        <taxon>Bdelloidea</taxon>
        <taxon>Philodinida</taxon>
        <taxon>Philodinidae</taxon>
        <taxon>Didymodactylos</taxon>
    </lineage>
</organism>